<evidence type="ECO:0000256" key="2">
    <source>
        <dbReference type="ARBA" id="ARBA00022801"/>
    </source>
</evidence>
<evidence type="ECO:0000313" key="6">
    <source>
        <dbReference type="Proteomes" id="UP000297245"/>
    </source>
</evidence>
<dbReference type="EMBL" id="ML179048">
    <property type="protein sequence ID" value="THV05590.1"/>
    <property type="molecule type" value="Genomic_DNA"/>
</dbReference>
<reference evidence="5 6" key="1">
    <citation type="journal article" date="2019" name="Nat. Ecol. Evol.">
        <title>Megaphylogeny resolves global patterns of mushroom evolution.</title>
        <authorList>
            <person name="Varga T."/>
            <person name="Krizsan K."/>
            <person name="Foldi C."/>
            <person name="Dima B."/>
            <person name="Sanchez-Garcia M."/>
            <person name="Sanchez-Ramirez S."/>
            <person name="Szollosi G.J."/>
            <person name="Szarkandi J.G."/>
            <person name="Papp V."/>
            <person name="Albert L."/>
            <person name="Andreopoulos W."/>
            <person name="Angelini C."/>
            <person name="Antonin V."/>
            <person name="Barry K.W."/>
            <person name="Bougher N.L."/>
            <person name="Buchanan P."/>
            <person name="Buyck B."/>
            <person name="Bense V."/>
            <person name="Catcheside P."/>
            <person name="Chovatia M."/>
            <person name="Cooper J."/>
            <person name="Damon W."/>
            <person name="Desjardin D."/>
            <person name="Finy P."/>
            <person name="Geml J."/>
            <person name="Haridas S."/>
            <person name="Hughes K."/>
            <person name="Justo A."/>
            <person name="Karasinski D."/>
            <person name="Kautmanova I."/>
            <person name="Kiss B."/>
            <person name="Kocsube S."/>
            <person name="Kotiranta H."/>
            <person name="LaButti K.M."/>
            <person name="Lechner B.E."/>
            <person name="Liimatainen K."/>
            <person name="Lipzen A."/>
            <person name="Lukacs Z."/>
            <person name="Mihaltcheva S."/>
            <person name="Morgado L.N."/>
            <person name="Niskanen T."/>
            <person name="Noordeloos M.E."/>
            <person name="Ohm R.A."/>
            <person name="Ortiz-Santana B."/>
            <person name="Ovrebo C."/>
            <person name="Racz N."/>
            <person name="Riley R."/>
            <person name="Savchenko A."/>
            <person name="Shiryaev A."/>
            <person name="Soop K."/>
            <person name="Spirin V."/>
            <person name="Szebenyi C."/>
            <person name="Tomsovsky M."/>
            <person name="Tulloss R.E."/>
            <person name="Uehling J."/>
            <person name="Grigoriev I.V."/>
            <person name="Vagvolgyi C."/>
            <person name="Papp T."/>
            <person name="Martin F.M."/>
            <person name="Miettinen O."/>
            <person name="Hibbett D.S."/>
            <person name="Nagy L.G."/>
        </authorList>
    </citation>
    <scope>NUCLEOTIDE SEQUENCE [LARGE SCALE GENOMIC DNA]</scope>
    <source>
        <strain evidence="5 6">CBS 962.96</strain>
    </source>
</reference>
<dbReference type="GO" id="GO:0016787">
    <property type="term" value="F:hydrolase activity"/>
    <property type="evidence" value="ECO:0007669"/>
    <property type="project" value="UniProtKB-KW"/>
</dbReference>
<name>A0A4S8MR69_DENBC</name>
<dbReference type="PROSITE" id="PS00122">
    <property type="entry name" value="CARBOXYLESTERASE_B_1"/>
    <property type="match status" value="1"/>
</dbReference>
<evidence type="ECO:0000256" key="1">
    <source>
        <dbReference type="ARBA" id="ARBA00005964"/>
    </source>
</evidence>
<dbReference type="InterPro" id="IPR050309">
    <property type="entry name" value="Type-B_Carboxylest/Lipase"/>
</dbReference>
<dbReference type="InterPro" id="IPR029058">
    <property type="entry name" value="AB_hydrolase_fold"/>
</dbReference>
<dbReference type="Pfam" id="PF00135">
    <property type="entry name" value="COesterase"/>
    <property type="match status" value="1"/>
</dbReference>
<dbReference type="Proteomes" id="UP000297245">
    <property type="component" value="Unassembled WGS sequence"/>
</dbReference>
<keyword evidence="6" id="KW-1185">Reference proteome</keyword>
<evidence type="ECO:0000256" key="3">
    <source>
        <dbReference type="RuleBase" id="RU361235"/>
    </source>
</evidence>
<dbReference type="SUPFAM" id="SSF53474">
    <property type="entry name" value="alpha/beta-Hydrolases"/>
    <property type="match status" value="1"/>
</dbReference>
<dbReference type="EC" id="3.1.1.-" evidence="3"/>
<dbReference type="PANTHER" id="PTHR11559">
    <property type="entry name" value="CARBOXYLESTERASE"/>
    <property type="match status" value="1"/>
</dbReference>
<proteinExistence type="inferred from homology"/>
<evidence type="ECO:0000259" key="4">
    <source>
        <dbReference type="Pfam" id="PF00135"/>
    </source>
</evidence>
<feature type="domain" description="Carboxylesterase type B" evidence="4">
    <location>
        <begin position="14"/>
        <end position="477"/>
    </location>
</feature>
<organism evidence="5 6">
    <name type="scientific">Dendrothele bispora (strain CBS 962.96)</name>
    <dbReference type="NCBI Taxonomy" id="1314807"/>
    <lineage>
        <taxon>Eukaryota</taxon>
        <taxon>Fungi</taxon>
        <taxon>Dikarya</taxon>
        <taxon>Basidiomycota</taxon>
        <taxon>Agaricomycotina</taxon>
        <taxon>Agaricomycetes</taxon>
        <taxon>Agaricomycetidae</taxon>
        <taxon>Agaricales</taxon>
        <taxon>Agaricales incertae sedis</taxon>
        <taxon>Dendrothele</taxon>
    </lineage>
</organism>
<protein>
    <recommendedName>
        <fullName evidence="3">Carboxylic ester hydrolase</fullName>
        <ecNumber evidence="3">3.1.1.-</ecNumber>
    </recommendedName>
</protein>
<evidence type="ECO:0000313" key="5">
    <source>
        <dbReference type="EMBL" id="THV05590.1"/>
    </source>
</evidence>
<sequence length="504" mass="55426">MIIDLGYARYQGTFDSRNNVTNFLGVRYASAPVGNLRFSAPRQPAITPGIQLADTQPSSCTSSRNPFSTARASIREGQIETSVMKGTEDCLFLNVHIPGESRPIEGLPVIVWIHGGGYSAGSAPAYPGSDLIRASGNRVVVVVVQYRLGLFGFLPGTKMKEGGALNAGLLDQDFALRWVQTHISKFGGDPEKVVIWGESAGAGSVLQHVIANDGNTDPKLFRAAMTSSTYLPSQYAYNSRISEALYNEVVSQANCAESINTLDCLRSARTEVLATVNTNISLDAFYGTFLFVPVIDGSFITQRPTEVLKQGKVNGEALLAVVNTNEGDMFVDQKTDLDAARYSGQLFPELGMEQEREVAEKYESLGNSVEQANRIMGEAIFTCPTYFLLDAFPNAYKGEFAIPPALHSHDISYYFTSWGPTFKNPDLLAAFSQSFISFVISLDPNAKFDSTNVTPQWRKFREGQEKMVFNRTENEKVDIRLMSDDRGLVERCRFWESVGAFTGQ</sequence>
<gene>
    <name evidence="5" type="ORF">K435DRAFT_816316</name>
</gene>
<dbReference type="InterPro" id="IPR002018">
    <property type="entry name" value="CarbesteraseB"/>
</dbReference>
<dbReference type="InterPro" id="IPR019826">
    <property type="entry name" value="Carboxylesterase_B_AS"/>
</dbReference>
<dbReference type="OrthoDB" id="408631at2759"/>
<dbReference type="AlphaFoldDB" id="A0A4S8MR69"/>
<comment type="similarity">
    <text evidence="1 3">Belongs to the type-B carboxylesterase/lipase family.</text>
</comment>
<keyword evidence="2 3" id="KW-0378">Hydrolase</keyword>
<dbReference type="Gene3D" id="3.40.50.1820">
    <property type="entry name" value="alpha/beta hydrolase"/>
    <property type="match status" value="1"/>
</dbReference>
<accession>A0A4S8MR69</accession>